<keyword evidence="9 10" id="KW-0012">Acyltransferase</keyword>
<dbReference type="Gene3D" id="3.40.47.10">
    <property type="match status" value="1"/>
</dbReference>
<dbReference type="Pfam" id="PF08545">
    <property type="entry name" value="ACP_syn_III"/>
    <property type="match status" value="1"/>
</dbReference>
<evidence type="ECO:0000256" key="8">
    <source>
        <dbReference type="ARBA" id="ARBA00023268"/>
    </source>
</evidence>
<feature type="domain" description="Beta-ketoacyl-[acyl-carrier-protein] synthase III C-terminal" evidence="11">
    <location>
        <begin position="246"/>
        <end position="333"/>
    </location>
</feature>
<dbReference type="EMBL" id="CP060791">
    <property type="protein sequence ID" value="QVE49026.1"/>
    <property type="molecule type" value="Genomic_DNA"/>
</dbReference>
<evidence type="ECO:0000313" key="13">
    <source>
        <dbReference type="EMBL" id="QVE49026.1"/>
    </source>
</evidence>
<dbReference type="InterPro" id="IPR016039">
    <property type="entry name" value="Thiolase-like"/>
</dbReference>
<dbReference type="NCBIfam" id="NF006829">
    <property type="entry name" value="PRK09352.1"/>
    <property type="match status" value="1"/>
</dbReference>
<evidence type="ECO:0000313" key="14">
    <source>
        <dbReference type="Proteomes" id="UP000680625"/>
    </source>
</evidence>
<comment type="pathway">
    <text evidence="10">Lipid metabolism; fatty acid biosynthesis.</text>
</comment>
<dbReference type="Proteomes" id="UP000680625">
    <property type="component" value="Chromosome"/>
</dbReference>
<dbReference type="EC" id="2.3.1.180" evidence="10"/>
<reference evidence="13 14" key="1">
    <citation type="submission" date="2020-08" db="EMBL/GenBank/DDBJ databases">
        <title>Isolation and characterization of novel Chlamydia from Siamese crocodiles (Crocodylus siamensis).</title>
        <authorList>
            <person name="Sariya L."/>
        </authorList>
    </citation>
    <scope>NUCLEOTIDE SEQUENCE [LARGE SCALE GENOMIC DNA]</scope>
    <source>
        <strain evidence="13 14">No. 12</strain>
    </source>
</reference>
<protein>
    <recommendedName>
        <fullName evidence="10">Beta-ketoacyl-[acyl-carrier-protein] synthase III</fullName>
        <shortName evidence="10">Beta-ketoacyl-ACP synthase III</shortName>
        <shortName evidence="10">KAS III</shortName>
        <ecNumber evidence="10">2.3.1.180</ecNumber>
    </recommendedName>
    <alternativeName>
        <fullName evidence="10">3-oxoacyl-[acyl-carrier-protein] synthase 3</fullName>
    </alternativeName>
    <alternativeName>
        <fullName evidence="10">3-oxoacyl-[acyl-carrier-protein] synthase III</fullName>
    </alternativeName>
</protein>
<dbReference type="NCBIfam" id="TIGR00747">
    <property type="entry name" value="fabH"/>
    <property type="match status" value="1"/>
</dbReference>
<comment type="subcellular location">
    <subcellularLocation>
        <location evidence="10">Cytoplasm</location>
    </subcellularLocation>
</comment>
<dbReference type="InterPro" id="IPR004655">
    <property type="entry name" value="FabH"/>
</dbReference>
<dbReference type="PANTHER" id="PTHR34069">
    <property type="entry name" value="3-OXOACYL-[ACYL-CARRIER-PROTEIN] SYNTHASE 3"/>
    <property type="match status" value="1"/>
</dbReference>
<dbReference type="InterPro" id="IPR013751">
    <property type="entry name" value="ACP_syn_III_N"/>
</dbReference>
<evidence type="ECO:0000256" key="4">
    <source>
        <dbReference type="ARBA" id="ARBA00022679"/>
    </source>
</evidence>
<accession>A0ABX8CDF5</accession>
<keyword evidence="5 10" id="KW-0276">Fatty acid metabolism</keyword>
<comment type="domain">
    <text evidence="10">The last Arg residue of the ACP-binding site is essential for the weak association between ACP/AcpP and FabH.</text>
</comment>
<dbReference type="InterPro" id="IPR013747">
    <property type="entry name" value="ACP_syn_III_C"/>
</dbReference>
<keyword evidence="7 10" id="KW-0275">Fatty acid biosynthesis</keyword>
<keyword evidence="8 10" id="KW-0511">Multifunctional enzyme</keyword>
<dbReference type="HAMAP" id="MF_01815">
    <property type="entry name" value="FabH"/>
    <property type="match status" value="1"/>
</dbReference>
<evidence type="ECO:0000256" key="6">
    <source>
        <dbReference type="ARBA" id="ARBA00023098"/>
    </source>
</evidence>
<gene>
    <name evidence="10" type="primary">fabH</name>
    <name evidence="13" type="ORF">H9Q19_04910</name>
</gene>
<feature type="active site" evidence="10">
    <location>
        <position position="261"/>
    </location>
</feature>
<keyword evidence="14" id="KW-1185">Reference proteome</keyword>
<evidence type="ECO:0000256" key="5">
    <source>
        <dbReference type="ARBA" id="ARBA00022832"/>
    </source>
</evidence>
<evidence type="ECO:0000256" key="7">
    <source>
        <dbReference type="ARBA" id="ARBA00023160"/>
    </source>
</evidence>
<feature type="domain" description="Beta-ketoacyl-[acyl-carrier-protein] synthase III N-terminal" evidence="12">
    <location>
        <begin position="114"/>
        <end position="193"/>
    </location>
</feature>
<dbReference type="CDD" id="cd00830">
    <property type="entry name" value="KAS_III"/>
    <property type="match status" value="1"/>
</dbReference>
<evidence type="ECO:0000256" key="3">
    <source>
        <dbReference type="ARBA" id="ARBA00022516"/>
    </source>
</evidence>
<evidence type="ECO:0000259" key="11">
    <source>
        <dbReference type="Pfam" id="PF08541"/>
    </source>
</evidence>
<evidence type="ECO:0000259" key="12">
    <source>
        <dbReference type="Pfam" id="PF08545"/>
    </source>
</evidence>
<dbReference type="Pfam" id="PF08541">
    <property type="entry name" value="ACP_syn_III_C"/>
    <property type="match status" value="1"/>
</dbReference>
<name>A0ABX8CDF5_9CHLA</name>
<organism evidence="13 14">
    <name type="scientific">Chlamydia crocodili</name>
    <dbReference type="NCBI Taxonomy" id="2766982"/>
    <lineage>
        <taxon>Bacteria</taxon>
        <taxon>Pseudomonadati</taxon>
        <taxon>Chlamydiota</taxon>
        <taxon>Chlamydiia</taxon>
        <taxon>Chlamydiales</taxon>
        <taxon>Chlamydiaceae</taxon>
        <taxon>Chlamydia/Chlamydophila group</taxon>
        <taxon>Chlamydia</taxon>
    </lineage>
</organism>
<proteinExistence type="inferred from homology"/>
<comment type="function">
    <text evidence="10">Catalyzes the condensation reaction of fatty acid synthesis by the addition to an acyl acceptor of two carbons from malonyl-ACP. Catalyzes the first condensation reaction which initiates fatty acid synthesis and may therefore play a role in governing the total rate of fatty acid production. Possesses both acetoacetyl-ACP synthase and acetyl transacylase activities. Its substrate specificity determines the biosynthesis of branched-chain and/or straight-chain of fatty acids.</text>
</comment>
<evidence type="ECO:0000256" key="10">
    <source>
        <dbReference type="HAMAP-Rule" id="MF_01815"/>
    </source>
</evidence>
<evidence type="ECO:0000256" key="9">
    <source>
        <dbReference type="ARBA" id="ARBA00023315"/>
    </source>
</evidence>
<comment type="similarity">
    <text evidence="1 10">Belongs to the thiolase-like superfamily. FabH family.</text>
</comment>
<evidence type="ECO:0000256" key="1">
    <source>
        <dbReference type="ARBA" id="ARBA00008642"/>
    </source>
</evidence>
<evidence type="ECO:0000256" key="2">
    <source>
        <dbReference type="ARBA" id="ARBA00022490"/>
    </source>
</evidence>
<comment type="catalytic activity">
    <reaction evidence="10">
        <text>malonyl-[ACP] + acetyl-CoA + H(+) = 3-oxobutanoyl-[ACP] + CO2 + CoA</text>
        <dbReference type="Rhea" id="RHEA:12080"/>
        <dbReference type="Rhea" id="RHEA-COMP:9623"/>
        <dbReference type="Rhea" id="RHEA-COMP:9625"/>
        <dbReference type="ChEBI" id="CHEBI:15378"/>
        <dbReference type="ChEBI" id="CHEBI:16526"/>
        <dbReference type="ChEBI" id="CHEBI:57287"/>
        <dbReference type="ChEBI" id="CHEBI:57288"/>
        <dbReference type="ChEBI" id="CHEBI:78449"/>
        <dbReference type="ChEBI" id="CHEBI:78450"/>
        <dbReference type="EC" id="2.3.1.180"/>
    </reaction>
</comment>
<sequence length="337" mass="36042">MWLCVKKTRKASIWATGSYLPEKILSNSDLEQMVDTSDEWIVTRTGIKERRIAAVGEYTSIMGAKAAEKAIQKAGLTKDQIECIIFSTSAPDHIFPSSAALAQAYLGIKEIPAFDCMAACTGYLYGLSVAKAFIESGMYNNVLLIAADKLSSFVNYEDRNTCVLFGDGGAACVIGESRPGALEITNVNLGADGSVADLLSLPAGGSRIPASMETVAEGKHFIAMEGKEVFKHAVRRMESAAKTCIAEAGLAEGDIDWLVPHQANERIIDAIAKRFEIDEAKVFKTLSKYGNTAASSVCIALDELLQSHVINSGEYLLLVAFGGGLSWGAVVLQQVEG</sequence>
<dbReference type="SUPFAM" id="SSF53901">
    <property type="entry name" value="Thiolase-like"/>
    <property type="match status" value="1"/>
</dbReference>
<keyword evidence="6 10" id="KW-0443">Lipid metabolism</keyword>
<keyword evidence="3 10" id="KW-0444">Lipid biosynthesis</keyword>
<dbReference type="PANTHER" id="PTHR34069:SF2">
    <property type="entry name" value="BETA-KETOACYL-[ACYL-CARRIER-PROTEIN] SYNTHASE III"/>
    <property type="match status" value="1"/>
</dbReference>
<keyword evidence="4 10" id="KW-0808">Transferase</keyword>
<comment type="subunit">
    <text evidence="10">Homodimer.</text>
</comment>
<feature type="active site" evidence="10">
    <location>
        <position position="120"/>
    </location>
</feature>
<feature type="active site" evidence="10">
    <location>
        <position position="291"/>
    </location>
</feature>
<feature type="region of interest" description="ACP-binding" evidence="10">
    <location>
        <begin position="262"/>
        <end position="266"/>
    </location>
</feature>
<keyword evidence="2 10" id="KW-0963">Cytoplasm</keyword>